<dbReference type="Proteomes" id="UP000814140">
    <property type="component" value="Unassembled WGS sequence"/>
</dbReference>
<dbReference type="EMBL" id="MU277237">
    <property type="protein sequence ID" value="KAI0058238.1"/>
    <property type="molecule type" value="Genomic_DNA"/>
</dbReference>
<protein>
    <submittedName>
        <fullName evidence="1">Uncharacterized protein</fullName>
    </submittedName>
</protein>
<accession>A0ACB8SQX6</accession>
<comment type="caution">
    <text evidence="1">The sequence shown here is derived from an EMBL/GenBank/DDBJ whole genome shotgun (WGS) entry which is preliminary data.</text>
</comment>
<sequence length="182" mass="19878">MATQSLFIDFPPLSDARAAYSDYYPSLHAQHSPYRISKTVAAFPNFATNRETSLEDPRARQYPNCATVPQLQLSAKAWLSPNAYRSAEMAPHFSLASYIDGVLLACHSQSNHENMVANLSGGSTGFESLEAYGTPTSYQAAVVECQAQHQESFHGLPNAVVQSPQPICHPSEHERSPGVILL</sequence>
<evidence type="ECO:0000313" key="2">
    <source>
        <dbReference type="Proteomes" id="UP000814140"/>
    </source>
</evidence>
<gene>
    <name evidence="1" type="ORF">BV25DRAFT_1830236</name>
</gene>
<reference evidence="1" key="1">
    <citation type="submission" date="2021-03" db="EMBL/GenBank/DDBJ databases">
        <authorList>
            <consortium name="DOE Joint Genome Institute"/>
            <person name="Ahrendt S."/>
            <person name="Looney B.P."/>
            <person name="Miyauchi S."/>
            <person name="Morin E."/>
            <person name="Drula E."/>
            <person name="Courty P.E."/>
            <person name="Chicoki N."/>
            <person name="Fauchery L."/>
            <person name="Kohler A."/>
            <person name="Kuo A."/>
            <person name="Labutti K."/>
            <person name="Pangilinan J."/>
            <person name="Lipzen A."/>
            <person name="Riley R."/>
            <person name="Andreopoulos W."/>
            <person name="He G."/>
            <person name="Johnson J."/>
            <person name="Barry K.W."/>
            <person name="Grigoriev I.V."/>
            <person name="Nagy L."/>
            <person name="Hibbett D."/>
            <person name="Henrissat B."/>
            <person name="Matheny P.B."/>
            <person name="Labbe J."/>
            <person name="Martin F."/>
        </authorList>
    </citation>
    <scope>NUCLEOTIDE SEQUENCE</scope>
    <source>
        <strain evidence="1">HHB10654</strain>
    </source>
</reference>
<keyword evidence="2" id="KW-1185">Reference proteome</keyword>
<name>A0ACB8SQX6_9AGAM</name>
<proteinExistence type="predicted"/>
<evidence type="ECO:0000313" key="1">
    <source>
        <dbReference type="EMBL" id="KAI0058238.1"/>
    </source>
</evidence>
<reference evidence="1" key="2">
    <citation type="journal article" date="2022" name="New Phytol.">
        <title>Evolutionary transition to the ectomycorrhizal habit in the genomes of a hyperdiverse lineage of mushroom-forming fungi.</title>
        <authorList>
            <person name="Looney B."/>
            <person name="Miyauchi S."/>
            <person name="Morin E."/>
            <person name="Drula E."/>
            <person name="Courty P.E."/>
            <person name="Kohler A."/>
            <person name="Kuo A."/>
            <person name="LaButti K."/>
            <person name="Pangilinan J."/>
            <person name="Lipzen A."/>
            <person name="Riley R."/>
            <person name="Andreopoulos W."/>
            <person name="He G."/>
            <person name="Johnson J."/>
            <person name="Nolan M."/>
            <person name="Tritt A."/>
            <person name="Barry K.W."/>
            <person name="Grigoriev I.V."/>
            <person name="Nagy L.G."/>
            <person name="Hibbett D."/>
            <person name="Henrissat B."/>
            <person name="Matheny P.B."/>
            <person name="Labbe J."/>
            <person name="Martin F.M."/>
        </authorList>
    </citation>
    <scope>NUCLEOTIDE SEQUENCE</scope>
    <source>
        <strain evidence="1">HHB10654</strain>
    </source>
</reference>
<organism evidence="1 2">
    <name type="scientific">Artomyces pyxidatus</name>
    <dbReference type="NCBI Taxonomy" id="48021"/>
    <lineage>
        <taxon>Eukaryota</taxon>
        <taxon>Fungi</taxon>
        <taxon>Dikarya</taxon>
        <taxon>Basidiomycota</taxon>
        <taxon>Agaricomycotina</taxon>
        <taxon>Agaricomycetes</taxon>
        <taxon>Russulales</taxon>
        <taxon>Auriscalpiaceae</taxon>
        <taxon>Artomyces</taxon>
    </lineage>
</organism>